<dbReference type="AlphaFoldDB" id="A0A3S5AK05"/>
<gene>
    <name evidence="2" type="ORF">PXEA_LOCUS24745</name>
</gene>
<proteinExistence type="predicted"/>
<dbReference type="EMBL" id="CAAALY010120897">
    <property type="protein sequence ID" value="VEL31305.1"/>
    <property type="molecule type" value="Genomic_DNA"/>
</dbReference>
<evidence type="ECO:0000313" key="3">
    <source>
        <dbReference type="Proteomes" id="UP000784294"/>
    </source>
</evidence>
<sequence length="87" mass="10026">MLWCTENLQFLGIQRSVSHRAVAPLPTNINWIDWNWFGGEFVMASPTPRSLNSDEVACAVENAMLAQLNIEKSRLQEKFIFTEEKQQ</sequence>
<protein>
    <submittedName>
        <fullName evidence="2">Uncharacterized protein</fullName>
    </submittedName>
</protein>
<accession>A0A3S5AK05</accession>
<dbReference type="Proteomes" id="UP000784294">
    <property type="component" value="Unassembled WGS sequence"/>
</dbReference>
<evidence type="ECO:0000313" key="2">
    <source>
        <dbReference type="EMBL" id="VEL31305.1"/>
    </source>
</evidence>
<organism evidence="2 3">
    <name type="scientific">Protopolystoma xenopodis</name>
    <dbReference type="NCBI Taxonomy" id="117903"/>
    <lineage>
        <taxon>Eukaryota</taxon>
        <taxon>Metazoa</taxon>
        <taxon>Spiralia</taxon>
        <taxon>Lophotrochozoa</taxon>
        <taxon>Platyhelminthes</taxon>
        <taxon>Monogenea</taxon>
        <taxon>Polyopisthocotylea</taxon>
        <taxon>Polystomatidea</taxon>
        <taxon>Polystomatidae</taxon>
        <taxon>Protopolystoma</taxon>
    </lineage>
</organism>
<comment type="caution">
    <text evidence="2">The sequence shown here is derived from an EMBL/GenBank/DDBJ whole genome shotgun (WGS) entry which is preliminary data.</text>
</comment>
<evidence type="ECO:0000256" key="1">
    <source>
        <dbReference type="SAM" id="Coils"/>
    </source>
</evidence>
<keyword evidence="3" id="KW-1185">Reference proteome</keyword>
<name>A0A3S5AK05_9PLAT</name>
<reference evidence="2" key="1">
    <citation type="submission" date="2018-11" db="EMBL/GenBank/DDBJ databases">
        <authorList>
            <consortium name="Pathogen Informatics"/>
        </authorList>
    </citation>
    <scope>NUCLEOTIDE SEQUENCE</scope>
</reference>
<feature type="coiled-coil region" evidence="1">
    <location>
        <begin position="58"/>
        <end position="85"/>
    </location>
</feature>
<keyword evidence="1" id="KW-0175">Coiled coil</keyword>